<dbReference type="InterPro" id="IPR013362">
    <property type="entry name" value="Pilus_4_PilV"/>
</dbReference>
<dbReference type="AlphaFoldDB" id="A0A239KMM9"/>
<keyword evidence="1" id="KW-1133">Transmembrane helix</keyword>
<dbReference type="EMBL" id="FZOT01000016">
    <property type="protein sequence ID" value="SNT19616.1"/>
    <property type="molecule type" value="Genomic_DNA"/>
</dbReference>
<accession>A0A239KMM9</accession>
<name>A0A239KMM9_9BURK</name>
<evidence type="ECO:0000313" key="2">
    <source>
        <dbReference type="EMBL" id="SNT19616.1"/>
    </source>
</evidence>
<reference evidence="2 3" key="1">
    <citation type="submission" date="2017-06" db="EMBL/GenBank/DDBJ databases">
        <authorList>
            <person name="Kim H.J."/>
            <person name="Triplett B.A."/>
        </authorList>
    </citation>
    <scope>NUCLEOTIDE SEQUENCE [LARGE SCALE GENOMIC DNA]</scope>
    <source>
        <strain evidence="2 3">U15</strain>
    </source>
</reference>
<keyword evidence="1" id="KW-0472">Membrane</keyword>
<gene>
    <name evidence="2" type="ORF">SAMN06265795_116116</name>
</gene>
<evidence type="ECO:0000256" key="1">
    <source>
        <dbReference type="SAM" id="Phobius"/>
    </source>
</evidence>
<feature type="transmembrane region" description="Helical" evidence="1">
    <location>
        <begin position="6"/>
        <end position="28"/>
    </location>
</feature>
<dbReference type="Proteomes" id="UP000198284">
    <property type="component" value="Unassembled WGS sequence"/>
</dbReference>
<proteinExistence type="predicted"/>
<evidence type="ECO:0000313" key="3">
    <source>
        <dbReference type="Proteomes" id="UP000198284"/>
    </source>
</evidence>
<dbReference type="NCBIfam" id="TIGR02523">
    <property type="entry name" value="type_IV_pilV"/>
    <property type="match status" value="1"/>
</dbReference>
<protein>
    <submittedName>
        <fullName evidence="2">Type IV pilus assembly protein PilV</fullName>
    </submittedName>
</protein>
<keyword evidence="1" id="KW-0812">Transmembrane</keyword>
<keyword evidence="3" id="KW-1185">Reference proteome</keyword>
<organism evidence="2 3">
    <name type="scientific">Noviherbaspirillum humi</name>
    <dbReference type="NCBI Taxonomy" id="1688639"/>
    <lineage>
        <taxon>Bacteria</taxon>
        <taxon>Pseudomonadati</taxon>
        <taxon>Pseudomonadota</taxon>
        <taxon>Betaproteobacteria</taxon>
        <taxon>Burkholderiales</taxon>
        <taxon>Oxalobacteraceae</taxon>
        <taxon>Noviherbaspirillum</taxon>
    </lineage>
</organism>
<sequence length="152" mass="16146">MKAGPAGFVLIEALIALAVFAFGLLGLIGLQAISIRNSADAKHRADAAYFANQLVSQMWVDKANLANYAYRSTDTACNASTAVPTYDALNNWLRDLATSLPGITSDSTGSLKPQILLDTAPVTSTAVTVTICWRQNNEAAAHSHVVRAQINN</sequence>